<name>A0A1G6S9S1_9BACT</name>
<proteinExistence type="predicted"/>
<dbReference type="EMBL" id="FNAC01000016">
    <property type="protein sequence ID" value="SDD13589.1"/>
    <property type="molecule type" value="Genomic_DNA"/>
</dbReference>
<evidence type="ECO:0000313" key="3">
    <source>
        <dbReference type="Proteomes" id="UP000199060"/>
    </source>
</evidence>
<dbReference type="STRING" id="686796.SAMN04488104_101618"/>
<accession>A0A1G6S9S1</accession>
<protein>
    <submittedName>
        <fullName evidence="2">Uncharacterized protein</fullName>
    </submittedName>
</protein>
<keyword evidence="1" id="KW-0472">Membrane</keyword>
<evidence type="ECO:0000256" key="1">
    <source>
        <dbReference type="SAM" id="Phobius"/>
    </source>
</evidence>
<feature type="transmembrane region" description="Helical" evidence="1">
    <location>
        <begin position="6"/>
        <end position="27"/>
    </location>
</feature>
<evidence type="ECO:0000313" key="2">
    <source>
        <dbReference type="EMBL" id="SDD13589.1"/>
    </source>
</evidence>
<gene>
    <name evidence="2" type="ORF">SAMN04488104_101618</name>
</gene>
<dbReference type="RefSeq" id="WP_087939357.1">
    <property type="nucleotide sequence ID" value="NZ_FNAC01000016.1"/>
</dbReference>
<dbReference type="AlphaFoldDB" id="A0A1G6S9S1"/>
<dbReference type="Proteomes" id="UP000199060">
    <property type="component" value="Unassembled WGS sequence"/>
</dbReference>
<keyword evidence="1" id="KW-1133">Transmembrane helix</keyword>
<keyword evidence="1" id="KW-0812">Transmembrane</keyword>
<dbReference type="OrthoDB" id="800044at2"/>
<reference evidence="3" key="1">
    <citation type="submission" date="2016-10" db="EMBL/GenBank/DDBJ databases">
        <authorList>
            <person name="Varghese N."/>
            <person name="Submissions S."/>
        </authorList>
    </citation>
    <scope>NUCLEOTIDE SEQUENCE [LARGE SCALE GENOMIC DNA]</scope>
    <source>
        <strain evidence="3">DSM 23095</strain>
    </source>
</reference>
<keyword evidence="3" id="KW-1185">Reference proteome</keyword>
<sequence length="157" mass="18840">MRENILFYTDILKDLAPLIISLIAIWLTSRYQKHTQKLADDRMMKDLFTEFNQRYDLINNKLDIISKLSIEEWNGLKAKDREKKEGVVIDFFNICAEEYYWHKEGRINGNIWVSWNKGMNDIFNKSKVIQGLWAEECENEGYKSYYISHKNEIFRKA</sequence>
<organism evidence="2 3">
    <name type="scientific">Algoriphagus faecimaris</name>
    <dbReference type="NCBI Taxonomy" id="686796"/>
    <lineage>
        <taxon>Bacteria</taxon>
        <taxon>Pseudomonadati</taxon>
        <taxon>Bacteroidota</taxon>
        <taxon>Cytophagia</taxon>
        <taxon>Cytophagales</taxon>
        <taxon>Cyclobacteriaceae</taxon>
        <taxon>Algoriphagus</taxon>
    </lineage>
</organism>